<dbReference type="AlphaFoldDB" id="A0A5B2VP04"/>
<feature type="domain" description="Peptidase S8/S53" evidence="7">
    <location>
        <begin position="179"/>
        <end position="452"/>
    </location>
</feature>
<evidence type="ECO:0000256" key="3">
    <source>
        <dbReference type="ARBA" id="ARBA00022801"/>
    </source>
</evidence>
<dbReference type="InterPro" id="IPR017317">
    <property type="entry name" value="Pept_S8_subtilisin_bacteroid-2"/>
</dbReference>
<dbReference type="InterPro" id="IPR051048">
    <property type="entry name" value="Peptidase_S8/S53_subtilisin"/>
</dbReference>
<organism evidence="9 10">
    <name type="scientific">Chitinophaga agrisoli</name>
    <dbReference type="NCBI Taxonomy" id="2607653"/>
    <lineage>
        <taxon>Bacteria</taxon>
        <taxon>Pseudomonadati</taxon>
        <taxon>Bacteroidota</taxon>
        <taxon>Chitinophagia</taxon>
        <taxon>Chitinophagales</taxon>
        <taxon>Chitinophagaceae</taxon>
        <taxon>Chitinophaga</taxon>
    </lineage>
</organism>
<dbReference type="GO" id="GO:0006508">
    <property type="term" value="P:proteolysis"/>
    <property type="evidence" value="ECO:0007669"/>
    <property type="project" value="UniProtKB-KW"/>
</dbReference>
<reference evidence="9 10" key="2">
    <citation type="submission" date="2019-09" db="EMBL/GenBank/DDBJ databases">
        <authorList>
            <person name="Jin C."/>
        </authorList>
    </citation>
    <scope>NUCLEOTIDE SEQUENCE [LARGE SCALE GENOMIC DNA]</scope>
    <source>
        <strain evidence="9 10">BN140078</strain>
    </source>
</reference>
<dbReference type="InterPro" id="IPR000209">
    <property type="entry name" value="Peptidase_S8/S53_dom"/>
</dbReference>
<dbReference type="InterPro" id="IPR026444">
    <property type="entry name" value="Secre_tail"/>
</dbReference>
<sequence>MKIFVLSFYLITTLLATGLQVAAQAPRYVIAFTDKHNSPYQLDNPAGYLSPRALQRRARQHISIDSTDLPVNPAYVDSILQVGNVQLLYTLRWSNQAVIRTNDRAALEKIAAFPFVRMLDRSSERMSPYIAMPGGGMQQGNRVTAPARTTGATGIDYGSAYEQIHLHEGEYLHDKNLRGDGMLIAVLDGGFPSVNSNRAFEWLRSHQKIVATRNFTNGDTDVYNYDDHGAHCLSILAANLPGEMTGAAPEASYVLLRTEEEGTEQPIEETNWAGGAELADSLGVDVISSSLGYNTFDEAENDHTYAQLDGHTLPVTRAADMAARKGMIVVNSAGNEGNLGWKYLLAPADADSILTVGAVNSQRQVAAFSSFGPTADGRIKPEVAGLGVGTILVDTDGSIGSGNGTSFACPTIAGLVSCLWQAFPRRSNMEILQAVKASSSQYTSPDNRIGYGIPDFRAAYDTLLKKEMQDTAYIRQQLGSRPIKVFPNPFRNQFNVYYSSSTSQDPVHMQLIDAGGRVTKNWLLSSYGAYGYFSSQTGLQQLPTGMYYLRMVQGAKREVVKLMKY</sequence>
<dbReference type="PRINTS" id="PR00723">
    <property type="entry name" value="SUBTILISIN"/>
</dbReference>
<dbReference type="EMBL" id="VUOC01000004">
    <property type="protein sequence ID" value="KAA2240420.1"/>
    <property type="molecule type" value="Genomic_DNA"/>
</dbReference>
<dbReference type="Pfam" id="PF18962">
    <property type="entry name" value="Por_Secre_tail"/>
    <property type="match status" value="1"/>
</dbReference>
<dbReference type="SUPFAM" id="SSF52743">
    <property type="entry name" value="Subtilisin-like"/>
    <property type="match status" value="1"/>
</dbReference>
<comment type="similarity">
    <text evidence="1 5">Belongs to the peptidase S8 family.</text>
</comment>
<keyword evidence="6" id="KW-0732">Signal</keyword>
<evidence type="ECO:0000256" key="6">
    <source>
        <dbReference type="SAM" id="SignalP"/>
    </source>
</evidence>
<dbReference type="RefSeq" id="WP_149841598.1">
    <property type="nucleotide sequence ID" value="NZ_VUOC01000004.1"/>
</dbReference>
<dbReference type="CDD" id="cd07493">
    <property type="entry name" value="Peptidases_S8_9"/>
    <property type="match status" value="1"/>
</dbReference>
<keyword evidence="3 5" id="KW-0378">Hydrolase</keyword>
<dbReference type="NCBIfam" id="TIGR04183">
    <property type="entry name" value="Por_Secre_tail"/>
    <property type="match status" value="1"/>
</dbReference>
<feature type="chain" id="PRO_5023110526" evidence="6">
    <location>
        <begin position="23"/>
        <end position="565"/>
    </location>
</feature>
<keyword evidence="10" id="KW-1185">Reference proteome</keyword>
<dbReference type="InterPro" id="IPR036852">
    <property type="entry name" value="Peptidase_S8/S53_dom_sf"/>
</dbReference>
<keyword evidence="4 5" id="KW-0720">Serine protease</keyword>
<evidence type="ECO:0000313" key="9">
    <source>
        <dbReference type="EMBL" id="KAA2240420.1"/>
    </source>
</evidence>
<dbReference type="PANTHER" id="PTHR43399:SF4">
    <property type="entry name" value="CELL WALL-ASSOCIATED PROTEASE"/>
    <property type="match status" value="1"/>
</dbReference>
<evidence type="ECO:0000256" key="4">
    <source>
        <dbReference type="ARBA" id="ARBA00022825"/>
    </source>
</evidence>
<feature type="domain" description="Secretion system C-terminal sorting" evidence="8">
    <location>
        <begin position="485"/>
        <end position="562"/>
    </location>
</feature>
<protein>
    <submittedName>
        <fullName evidence="9">S8 family serine peptidase</fullName>
    </submittedName>
</protein>
<feature type="signal peptide" evidence="6">
    <location>
        <begin position="1"/>
        <end position="22"/>
    </location>
</feature>
<dbReference type="Proteomes" id="UP000324611">
    <property type="component" value="Unassembled WGS sequence"/>
</dbReference>
<dbReference type="Gene3D" id="3.40.50.200">
    <property type="entry name" value="Peptidase S8/S53 domain"/>
    <property type="match status" value="1"/>
</dbReference>
<dbReference type="PANTHER" id="PTHR43399">
    <property type="entry name" value="SUBTILISIN-RELATED"/>
    <property type="match status" value="1"/>
</dbReference>
<dbReference type="PROSITE" id="PS00138">
    <property type="entry name" value="SUBTILASE_SER"/>
    <property type="match status" value="1"/>
</dbReference>
<feature type="active site" description="Charge relay system" evidence="5">
    <location>
        <position position="228"/>
    </location>
</feature>
<evidence type="ECO:0000313" key="10">
    <source>
        <dbReference type="Proteomes" id="UP000324611"/>
    </source>
</evidence>
<feature type="active site" description="Charge relay system" evidence="5">
    <location>
        <position position="188"/>
    </location>
</feature>
<name>A0A5B2VP04_9BACT</name>
<comment type="caution">
    <text evidence="9">The sequence shown here is derived from an EMBL/GenBank/DDBJ whole genome shotgun (WGS) entry which is preliminary data.</text>
</comment>
<evidence type="ECO:0000256" key="2">
    <source>
        <dbReference type="ARBA" id="ARBA00022670"/>
    </source>
</evidence>
<dbReference type="InterPro" id="IPR023828">
    <property type="entry name" value="Peptidase_S8_Ser-AS"/>
</dbReference>
<evidence type="ECO:0000256" key="5">
    <source>
        <dbReference type="PROSITE-ProRule" id="PRU01240"/>
    </source>
</evidence>
<dbReference type="InterPro" id="IPR015500">
    <property type="entry name" value="Peptidase_S8_subtilisin-rel"/>
</dbReference>
<reference evidence="9 10" key="1">
    <citation type="submission" date="2019-09" db="EMBL/GenBank/DDBJ databases">
        <title>Chitinophaga ginsengihumi sp. nov., isolated from soil of ginseng rhizosphere.</title>
        <authorList>
            <person name="Lee J."/>
        </authorList>
    </citation>
    <scope>NUCLEOTIDE SEQUENCE [LARGE SCALE GENOMIC DNA]</scope>
    <source>
        <strain evidence="9 10">BN140078</strain>
    </source>
</reference>
<proteinExistence type="inferred from homology"/>
<feature type="active site" description="Charge relay system" evidence="5">
    <location>
        <position position="406"/>
    </location>
</feature>
<evidence type="ECO:0000256" key="1">
    <source>
        <dbReference type="ARBA" id="ARBA00011073"/>
    </source>
</evidence>
<keyword evidence="2 5" id="KW-0645">Protease</keyword>
<dbReference type="PIRSF" id="PIRSF037903">
    <property type="entry name" value="Subtilisin_rel_GFO_2223"/>
    <property type="match status" value="1"/>
</dbReference>
<evidence type="ECO:0000259" key="8">
    <source>
        <dbReference type="Pfam" id="PF18962"/>
    </source>
</evidence>
<accession>A0A5B2VP04</accession>
<dbReference type="GO" id="GO:0004252">
    <property type="term" value="F:serine-type endopeptidase activity"/>
    <property type="evidence" value="ECO:0007669"/>
    <property type="project" value="UniProtKB-UniRule"/>
</dbReference>
<dbReference type="Pfam" id="PF00082">
    <property type="entry name" value="Peptidase_S8"/>
    <property type="match status" value="1"/>
</dbReference>
<dbReference type="PROSITE" id="PS51892">
    <property type="entry name" value="SUBTILASE"/>
    <property type="match status" value="1"/>
</dbReference>
<evidence type="ECO:0000259" key="7">
    <source>
        <dbReference type="Pfam" id="PF00082"/>
    </source>
</evidence>
<gene>
    <name evidence="9" type="ORF">F0L74_30165</name>
</gene>